<reference evidence="2 3" key="1">
    <citation type="journal article" date="1992" name="Lakartidningen">
        <title>[Penicillin V and not amoxicillin is the first choice preparation in acute otitis].</title>
        <authorList>
            <person name="Kamme C."/>
            <person name="Lundgren K."/>
            <person name="Prellner K."/>
        </authorList>
    </citation>
    <scope>NUCLEOTIDE SEQUENCE [LARGE SCALE GENOMIC DNA]</scope>
    <source>
        <strain evidence="2 3">PC5538III-hc</strain>
    </source>
</reference>
<protein>
    <submittedName>
        <fullName evidence="2">tRNA (Adenosine(37)-N6)-threonylcarbamoyltransferase complex dimerization subunit type 1 TsaB</fullName>
    </submittedName>
</protein>
<dbReference type="GO" id="GO:0016740">
    <property type="term" value="F:transferase activity"/>
    <property type="evidence" value="ECO:0007669"/>
    <property type="project" value="UniProtKB-KW"/>
</dbReference>
<feature type="domain" description="Gcp-like" evidence="1">
    <location>
        <begin position="36"/>
        <end position="155"/>
    </location>
</feature>
<sequence>MSNNILSFDTVSSSFSIALKKDNDINDIVEINKENIKNHNEELLPILSNFLEDNKTSLNEINCIVMGIGPGSFTAIRIAFSTIKTICYAKNIPIIGVSSLDTLYQNIASFNGIKLSMIDARKGSIYANIYKDNTKIRENLDLTYKEVINLIKDISTKDNSITLCGDGFSKNETYFKENLQEYKLNILDNSYNIIKASKSILISEERYNKKQFDNIFSLNPLYIRKSEAENKLHIKN</sequence>
<dbReference type="Gene3D" id="3.30.420.40">
    <property type="match status" value="2"/>
</dbReference>
<dbReference type="AlphaFoldDB" id="A0A5C8EVR5"/>
<evidence type="ECO:0000313" key="2">
    <source>
        <dbReference type="EMBL" id="TXJ41204.1"/>
    </source>
</evidence>
<evidence type="ECO:0000313" key="3">
    <source>
        <dbReference type="Proteomes" id="UP000323176"/>
    </source>
</evidence>
<proteinExistence type="predicted"/>
<gene>
    <name evidence="2" type="primary">tsaB</name>
    <name evidence="2" type="ORF">EPJ72_07275</name>
</gene>
<organism evidence="2 3">
    <name type="scientific">Brachyspira pilosicoli</name>
    <name type="common">Serpulina pilosicoli</name>
    <dbReference type="NCBI Taxonomy" id="52584"/>
    <lineage>
        <taxon>Bacteria</taxon>
        <taxon>Pseudomonadati</taxon>
        <taxon>Spirochaetota</taxon>
        <taxon>Spirochaetia</taxon>
        <taxon>Brachyspirales</taxon>
        <taxon>Brachyspiraceae</taxon>
        <taxon>Brachyspira</taxon>
    </lineage>
</organism>
<dbReference type="CDD" id="cd24032">
    <property type="entry name" value="ASKHA_NBD_TsaB"/>
    <property type="match status" value="1"/>
</dbReference>
<dbReference type="NCBIfam" id="TIGR03725">
    <property type="entry name" value="T6A_YeaZ"/>
    <property type="match status" value="1"/>
</dbReference>
<dbReference type="InterPro" id="IPR022496">
    <property type="entry name" value="T6A_TsaB"/>
</dbReference>
<dbReference type="Pfam" id="PF00814">
    <property type="entry name" value="TsaD"/>
    <property type="match status" value="1"/>
</dbReference>
<dbReference type="GO" id="GO:0002949">
    <property type="term" value="P:tRNA threonylcarbamoyladenosine modification"/>
    <property type="evidence" value="ECO:0007669"/>
    <property type="project" value="InterPro"/>
</dbReference>
<dbReference type="EMBL" id="SAXY01000045">
    <property type="protein sequence ID" value="TXJ41204.1"/>
    <property type="molecule type" value="Genomic_DNA"/>
</dbReference>
<accession>A0A5C8EVR5</accession>
<dbReference type="SUPFAM" id="SSF53067">
    <property type="entry name" value="Actin-like ATPase domain"/>
    <property type="match status" value="1"/>
</dbReference>
<dbReference type="Proteomes" id="UP000323176">
    <property type="component" value="Unassembled WGS sequence"/>
</dbReference>
<dbReference type="OrthoDB" id="9784166at2"/>
<name>A0A5C8EVR5_BRAPL</name>
<keyword evidence="2" id="KW-0808">Transferase</keyword>
<dbReference type="InterPro" id="IPR043129">
    <property type="entry name" value="ATPase_NBD"/>
</dbReference>
<evidence type="ECO:0000259" key="1">
    <source>
        <dbReference type="Pfam" id="PF00814"/>
    </source>
</evidence>
<dbReference type="InterPro" id="IPR000905">
    <property type="entry name" value="Gcp-like_dom"/>
</dbReference>
<comment type="caution">
    <text evidence="2">The sequence shown here is derived from an EMBL/GenBank/DDBJ whole genome shotgun (WGS) entry which is preliminary data.</text>
</comment>